<dbReference type="AlphaFoldDB" id="A0AA87Z989"/>
<dbReference type="EMBL" id="BTGU01004035">
    <property type="protein sequence ID" value="GMN21658.1"/>
    <property type="molecule type" value="Genomic_DNA"/>
</dbReference>
<keyword evidence="2" id="KW-1185">Reference proteome</keyword>
<dbReference type="Proteomes" id="UP001187192">
    <property type="component" value="Unassembled WGS sequence"/>
</dbReference>
<reference evidence="1" key="1">
    <citation type="submission" date="2023-07" db="EMBL/GenBank/DDBJ databases">
        <title>draft genome sequence of fig (Ficus carica).</title>
        <authorList>
            <person name="Takahashi T."/>
            <person name="Nishimura K."/>
        </authorList>
    </citation>
    <scope>NUCLEOTIDE SEQUENCE</scope>
</reference>
<proteinExistence type="predicted"/>
<evidence type="ECO:0000313" key="1">
    <source>
        <dbReference type="EMBL" id="GMN21658.1"/>
    </source>
</evidence>
<sequence>MSVSMEANRAVTGEGENGSVNQPKSIDFVLVGALFFEARGWGREEKEKKKKKEVENGDCWRLKNDYSEGCDEVLLNMFVDVVICPDHKVPLPTTLGNGKVIPDCSESGLCSEHPNPRIEPQTHISLSDPHSTCHLTAHRPCPCTHQLQALPTYYYCSTSHHPHTLAEPAPAGAGNNHPPVPCAGLGPTWHQSIGPVAPASLSLVTPRVP</sequence>
<protein>
    <submittedName>
        <fullName evidence="1">Uncharacterized protein</fullName>
    </submittedName>
</protein>
<comment type="caution">
    <text evidence="1">The sequence shown here is derived from an EMBL/GenBank/DDBJ whole genome shotgun (WGS) entry which is preliminary data.</text>
</comment>
<accession>A0AA87Z989</accession>
<name>A0AA87Z989_FICCA</name>
<gene>
    <name evidence="1" type="ORF">TIFTF001_045531</name>
</gene>
<organism evidence="1 2">
    <name type="scientific">Ficus carica</name>
    <name type="common">Common fig</name>
    <dbReference type="NCBI Taxonomy" id="3494"/>
    <lineage>
        <taxon>Eukaryota</taxon>
        <taxon>Viridiplantae</taxon>
        <taxon>Streptophyta</taxon>
        <taxon>Embryophyta</taxon>
        <taxon>Tracheophyta</taxon>
        <taxon>Spermatophyta</taxon>
        <taxon>Magnoliopsida</taxon>
        <taxon>eudicotyledons</taxon>
        <taxon>Gunneridae</taxon>
        <taxon>Pentapetalae</taxon>
        <taxon>rosids</taxon>
        <taxon>fabids</taxon>
        <taxon>Rosales</taxon>
        <taxon>Moraceae</taxon>
        <taxon>Ficeae</taxon>
        <taxon>Ficus</taxon>
    </lineage>
</organism>
<evidence type="ECO:0000313" key="2">
    <source>
        <dbReference type="Proteomes" id="UP001187192"/>
    </source>
</evidence>